<dbReference type="RefSeq" id="WP_245339281.1">
    <property type="nucleotide sequence ID" value="NZ_JAGGLD010000004.1"/>
</dbReference>
<keyword evidence="5" id="KW-1185">Reference proteome</keyword>
<evidence type="ECO:0000256" key="3">
    <source>
        <dbReference type="SAM" id="Phobius"/>
    </source>
</evidence>
<evidence type="ECO:0000256" key="2">
    <source>
        <dbReference type="ARBA" id="ARBA00023287"/>
    </source>
</evidence>
<dbReference type="EMBL" id="JAGGLD010000004">
    <property type="protein sequence ID" value="MBP2001577.1"/>
    <property type="molecule type" value="Genomic_DNA"/>
</dbReference>
<dbReference type="NCBIfam" id="TIGR02532">
    <property type="entry name" value="IV_pilin_GFxxxE"/>
    <property type="match status" value="1"/>
</dbReference>
<organism evidence="4 5">
    <name type="scientific">Paenibacillus shirakamiensis</name>
    <dbReference type="NCBI Taxonomy" id="1265935"/>
    <lineage>
        <taxon>Bacteria</taxon>
        <taxon>Bacillati</taxon>
        <taxon>Bacillota</taxon>
        <taxon>Bacilli</taxon>
        <taxon>Bacillales</taxon>
        <taxon>Paenibacillaceae</taxon>
        <taxon>Paenibacillus</taxon>
    </lineage>
</organism>
<dbReference type="Proteomes" id="UP001519288">
    <property type="component" value="Unassembled WGS sequence"/>
</dbReference>
<feature type="transmembrane region" description="Helical" evidence="3">
    <location>
        <begin position="21"/>
        <end position="43"/>
    </location>
</feature>
<dbReference type="SUPFAM" id="SSF54523">
    <property type="entry name" value="Pili subunits"/>
    <property type="match status" value="1"/>
</dbReference>
<comment type="caution">
    <text evidence="4">The sequence shown here is derived from an EMBL/GenBank/DDBJ whole genome shotgun (WGS) entry which is preliminary data.</text>
</comment>
<proteinExistence type="predicted"/>
<name>A0ABS4JIQ2_9BACL</name>
<reference evidence="4 5" key="1">
    <citation type="submission" date="2021-03" db="EMBL/GenBank/DDBJ databases">
        <title>Genomic Encyclopedia of Type Strains, Phase IV (KMG-IV): sequencing the most valuable type-strain genomes for metagenomic binning, comparative biology and taxonomic classification.</title>
        <authorList>
            <person name="Goeker M."/>
        </authorList>
    </citation>
    <scope>NUCLEOTIDE SEQUENCE [LARGE SCALE GENOMIC DNA]</scope>
    <source>
        <strain evidence="4 5">DSM 26806</strain>
    </source>
</reference>
<gene>
    <name evidence="4" type="ORF">J2Z69_002622</name>
</gene>
<evidence type="ECO:0000313" key="5">
    <source>
        <dbReference type="Proteomes" id="UP001519288"/>
    </source>
</evidence>
<keyword evidence="3" id="KW-0472">Membrane</keyword>
<dbReference type="Gene3D" id="3.30.700.10">
    <property type="entry name" value="Glycoprotein, Type 4 Pilin"/>
    <property type="match status" value="1"/>
</dbReference>
<dbReference type="PROSITE" id="PS00409">
    <property type="entry name" value="PROKAR_NTER_METHYL"/>
    <property type="match status" value="1"/>
</dbReference>
<dbReference type="Pfam" id="PF07963">
    <property type="entry name" value="N_methyl"/>
    <property type="match status" value="1"/>
</dbReference>
<sequence>MLARAMNARLKKLGKEEKGFTLIELLAVIVIIGIIAIIAIPLISGILSNTKQDANVATAGQIYDAARLYVISELNGDFKNKTVPINGDDATSTLMSKGYLDKKLLLPSTKAQITGGNVKFDANGVLDSAAAVTITTSEGDIIYTSDDVLKAKRK</sequence>
<dbReference type="InterPro" id="IPR012902">
    <property type="entry name" value="N_methyl_site"/>
</dbReference>
<evidence type="ECO:0000313" key="4">
    <source>
        <dbReference type="EMBL" id="MBP2001577.1"/>
    </source>
</evidence>
<accession>A0ABS4JIQ2</accession>
<protein>
    <submittedName>
        <fullName evidence="4">Type IV pilus assembly protein PilA</fullName>
    </submittedName>
</protein>
<evidence type="ECO:0000256" key="1">
    <source>
        <dbReference type="ARBA" id="ARBA00004241"/>
    </source>
</evidence>
<keyword evidence="3" id="KW-0812">Transmembrane</keyword>
<dbReference type="InterPro" id="IPR045584">
    <property type="entry name" value="Pilin-like"/>
</dbReference>
<keyword evidence="3" id="KW-1133">Transmembrane helix</keyword>
<comment type="subcellular location">
    <subcellularLocation>
        <location evidence="1">Cell surface</location>
    </subcellularLocation>
</comment>
<keyword evidence="2" id="KW-0178">Competence</keyword>